<feature type="region of interest" description="Disordered" evidence="1">
    <location>
        <begin position="1"/>
        <end position="26"/>
    </location>
</feature>
<dbReference type="AlphaFoldDB" id="A0AAF0IZ67"/>
<dbReference type="Proteomes" id="UP001214415">
    <property type="component" value="Chromosome 4"/>
</dbReference>
<proteinExistence type="predicted"/>
<accession>A0AAF0IZ67</accession>
<name>A0AAF0IZ67_9BASI</name>
<reference evidence="2" key="1">
    <citation type="submission" date="2023-03" db="EMBL/GenBank/DDBJ databases">
        <title>Mating type loci evolution in Malassezia.</title>
        <authorList>
            <person name="Coelho M.A."/>
        </authorList>
    </citation>
    <scope>NUCLEOTIDE SEQUENCE</scope>
    <source>
        <strain evidence="2">CBS 12830</strain>
    </source>
</reference>
<evidence type="ECO:0000256" key="1">
    <source>
        <dbReference type="SAM" id="MobiDB-lite"/>
    </source>
</evidence>
<dbReference type="EMBL" id="CP119903">
    <property type="protein sequence ID" value="WFD23616.1"/>
    <property type="molecule type" value="Genomic_DNA"/>
</dbReference>
<gene>
    <name evidence="2" type="ORF">MEQU1_002310</name>
</gene>
<evidence type="ECO:0000313" key="2">
    <source>
        <dbReference type="EMBL" id="WFD23616.1"/>
    </source>
</evidence>
<keyword evidence="3" id="KW-1185">Reference proteome</keyword>
<protein>
    <submittedName>
        <fullName evidence="2">Uncharacterized protein</fullName>
    </submittedName>
</protein>
<organism evidence="2 3">
    <name type="scientific">Malassezia equina</name>
    <dbReference type="NCBI Taxonomy" id="1381935"/>
    <lineage>
        <taxon>Eukaryota</taxon>
        <taxon>Fungi</taxon>
        <taxon>Dikarya</taxon>
        <taxon>Basidiomycota</taxon>
        <taxon>Ustilaginomycotina</taxon>
        <taxon>Malasseziomycetes</taxon>
        <taxon>Malasseziales</taxon>
        <taxon>Malasseziaceae</taxon>
        <taxon>Malassezia</taxon>
    </lineage>
</organism>
<evidence type="ECO:0000313" key="3">
    <source>
        <dbReference type="Proteomes" id="UP001214415"/>
    </source>
</evidence>
<sequence>MTSTSRPEGHSDKRRLPTKSETTMKRPSTLVILRKSHRCLLAQLRELAAEVQVLHRLWYKGAAQFRHMVWWRPIRRVKVLAARITTGSLAQSVPRARGDACPRPTSADPRQDVMGVRLLRSLADAYVSHWGETETSWSRYVTLIHTSLPKLEAPPCHTLPIAQHDAVRAAAQALWGALSEVEEQCALCYAYV</sequence>